<dbReference type="CDD" id="cd07043">
    <property type="entry name" value="STAS_anti-anti-sigma_factors"/>
    <property type="match status" value="1"/>
</dbReference>
<dbReference type="RefSeq" id="WP_379753808.1">
    <property type="nucleotide sequence ID" value="NZ_JBHRSQ010000006.1"/>
</dbReference>
<evidence type="ECO:0000313" key="3">
    <source>
        <dbReference type="Proteomes" id="UP001595386"/>
    </source>
</evidence>
<name>A0ABV7B384_9GAMM</name>
<dbReference type="Gene3D" id="3.30.750.24">
    <property type="entry name" value="STAS domain"/>
    <property type="match status" value="1"/>
</dbReference>
<dbReference type="Proteomes" id="UP001595386">
    <property type="component" value="Unassembled WGS sequence"/>
</dbReference>
<evidence type="ECO:0000259" key="1">
    <source>
        <dbReference type="PROSITE" id="PS50801"/>
    </source>
</evidence>
<feature type="domain" description="STAS" evidence="1">
    <location>
        <begin position="19"/>
        <end position="111"/>
    </location>
</feature>
<evidence type="ECO:0000313" key="2">
    <source>
        <dbReference type="EMBL" id="MFC2990790.1"/>
    </source>
</evidence>
<reference evidence="3" key="1">
    <citation type="journal article" date="2019" name="Int. J. Syst. Evol. Microbiol.">
        <title>The Global Catalogue of Microorganisms (GCM) 10K type strain sequencing project: providing services to taxonomists for standard genome sequencing and annotation.</title>
        <authorList>
            <consortium name="The Broad Institute Genomics Platform"/>
            <consortium name="The Broad Institute Genome Sequencing Center for Infectious Disease"/>
            <person name="Wu L."/>
            <person name="Ma J."/>
        </authorList>
    </citation>
    <scope>NUCLEOTIDE SEQUENCE [LARGE SCALE GENOMIC DNA]</scope>
    <source>
        <strain evidence="3">KCTC 52660</strain>
    </source>
</reference>
<dbReference type="Pfam" id="PF13466">
    <property type="entry name" value="STAS_2"/>
    <property type="match status" value="1"/>
</dbReference>
<protein>
    <submittedName>
        <fullName evidence="2">Lipid asymmetry maintenance protein MlaB</fullName>
    </submittedName>
</protein>
<dbReference type="InterPro" id="IPR058548">
    <property type="entry name" value="MlaB-like_STAS"/>
</dbReference>
<comment type="caution">
    <text evidence="2">The sequence shown here is derived from an EMBL/GenBank/DDBJ whole genome shotgun (WGS) entry which is preliminary data.</text>
</comment>
<sequence>MTRLLENGGVCLEADDSTLKVEGQVGFEEASALAEAGHDWLVDQPAGTSVTFDLSGVADVSSAALSVMLEWARAARAAGLELQVVRLSPALRRLADLAGLERLLPVENALA</sequence>
<dbReference type="PROSITE" id="PS50801">
    <property type="entry name" value="STAS"/>
    <property type="match status" value="1"/>
</dbReference>
<dbReference type="SUPFAM" id="SSF52091">
    <property type="entry name" value="SpoIIaa-like"/>
    <property type="match status" value="1"/>
</dbReference>
<dbReference type="EMBL" id="JBHRSQ010000006">
    <property type="protein sequence ID" value="MFC2990790.1"/>
    <property type="molecule type" value="Genomic_DNA"/>
</dbReference>
<dbReference type="InterPro" id="IPR002645">
    <property type="entry name" value="STAS_dom"/>
</dbReference>
<gene>
    <name evidence="2" type="ORF">ACFODV_01955</name>
</gene>
<dbReference type="InterPro" id="IPR036513">
    <property type="entry name" value="STAS_dom_sf"/>
</dbReference>
<keyword evidence="3" id="KW-1185">Reference proteome</keyword>
<proteinExistence type="predicted"/>
<accession>A0ABV7B384</accession>
<organism evidence="2 3">
    <name type="scientific">Halomonas tibetensis</name>
    <dbReference type="NCBI Taxonomy" id="2259590"/>
    <lineage>
        <taxon>Bacteria</taxon>
        <taxon>Pseudomonadati</taxon>
        <taxon>Pseudomonadota</taxon>
        <taxon>Gammaproteobacteria</taxon>
        <taxon>Oceanospirillales</taxon>
        <taxon>Halomonadaceae</taxon>
        <taxon>Halomonas</taxon>
    </lineage>
</organism>